<keyword evidence="1" id="KW-0472">Membrane</keyword>
<dbReference type="RefSeq" id="WP_377501415.1">
    <property type="nucleotide sequence ID" value="NZ_JBHMDO010000047.1"/>
</dbReference>
<keyword evidence="3" id="KW-1185">Reference proteome</keyword>
<reference evidence="2 3" key="1">
    <citation type="submission" date="2024-09" db="EMBL/GenBank/DDBJ databases">
        <authorList>
            <person name="Sun Q."/>
            <person name="Mori K."/>
        </authorList>
    </citation>
    <scope>NUCLEOTIDE SEQUENCE [LARGE SCALE GENOMIC DNA]</scope>
    <source>
        <strain evidence="2 3">TISTR 2452</strain>
    </source>
</reference>
<dbReference type="EMBL" id="JBHMDO010000047">
    <property type="protein sequence ID" value="MFB9330332.1"/>
    <property type="molecule type" value="Genomic_DNA"/>
</dbReference>
<gene>
    <name evidence="2" type="ORF">ACFFSY_30675</name>
</gene>
<dbReference type="Proteomes" id="UP001589747">
    <property type="component" value="Unassembled WGS sequence"/>
</dbReference>
<evidence type="ECO:0000313" key="2">
    <source>
        <dbReference type="EMBL" id="MFB9330332.1"/>
    </source>
</evidence>
<evidence type="ECO:0000313" key="3">
    <source>
        <dbReference type="Proteomes" id="UP001589747"/>
    </source>
</evidence>
<evidence type="ECO:0000256" key="1">
    <source>
        <dbReference type="SAM" id="Phobius"/>
    </source>
</evidence>
<feature type="transmembrane region" description="Helical" evidence="1">
    <location>
        <begin position="90"/>
        <end position="110"/>
    </location>
</feature>
<feature type="transmembrane region" description="Helical" evidence="1">
    <location>
        <begin position="154"/>
        <end position="172"/>
    </location>
</feature>
<comment type="caution">
    <text evidence="2">The sequence shown here is derived from an EMBL/GenBank/DDBJ whole genome shotgun (WGS) entry which is preliminary data.</text>
</comment>
<protein>
    <recommendedName>
        <fullName evidence="4">ABC transporter permease</fullName>
    </recommendedName>
</protein>
<feature type="transmembrane region" description="Helical" evidence="1">
    <location>
        <begin position="43"/>
        <end position="63"/>
    </location>
</feature>
<feature type="transmembrane region" description="Helical" evidence="1">
    <location>
        <begin position="18"/>
        <end position="36"/>
    </location>
</feature>
<proteinExistence type="predicted"/>
<keyword evidence="1" id="KW-1133">Transmembrane helix</keyword>
<name>A0ABV5KYN7_9BACL</name>
<feature type="transmembrane region" description="Helical" evidence="1">
    <location>
        <begin position="122"/>
        <end position="148"/>
    </location>
</feature>
<sequence>MIALTMYVHATYMRSYRYVPPLLLLIIIMVWIYSLVPNPVMGSYAFTSALLFAVSAWLAFGFIDTEHETQLTLTALHAGSLSRLTAAKLLYAWVFTAPLVILLVLYPALLHKFDRTPSVYELAAALAGHLSLSLLGIACGVFFTARFIPRLTTSAPGLLAIVALALAGGGIHRMLPESVAFLAWLLPPVHVIMNALDAYPRTSGLSIWAACGFGIIYGVAALTIFVLLLRHKGLTAA</sequence>
<feature type="transmembrane region" description="Helical" evidence="1">
    <location>
        <begin position="205"/>
        <end position="229"/>
    </location>
</feature>
<evidence type="ECO:0008006" key="4">
    <source>
        <dbReference type="Google" id="ProtNLM"/>
    </source>
</evidence>
<accession>A0ABV5KYN7</accession>
<keyword evidence="1" id="KW-0812">Transmembrane</keyword>
<organism evidence="2 3">
    <name type="scientific">Paenibacillus aurantiacus</name>
    <dbReference type="NCBI Taxonomy" id="1936118"/>
    <lineage>
        <taxon>Bacteria</taxon>
        <taxon>Bacillati</taxon>
        <taxon>Bacillota</taxon>
        <taxon>Bacilli</taxon>
        <taxon>Bacillales</taxon>
        <taxon>Paenibacillaceae</taxon>
        <taxon>Paenibacillus</taxon>
    </lineage>
</organism>